<organism evidence="2">
    <name type="scientific">Oryza brachyantha</name>
    <name type="common">malo sina</name>
    <dbReference type="NCBI Taxonomy" id="4533"/>
    <lineage>
        <taxon>Eukaryota</taxon>
        <taxon>Viridiplantae</taxon>
        <taxon>Streptophyta</taxon>
        <taxon>Embryophyta</taxon>
        <taxon>Tracheophyta</taxon>
        <taxon>Spermatophyta</taxon>
        <taxon>Magnoliopsida</taxon>
        <taxon>Liliopsida</taxon>
        <taxon>Poales</taxon>
        <taxon>Poaceae</taxon>
        <taxon>BOP clade</taxon>
        <taxon>Oryzoideae</taxon>
        <taxon>Oryzeae</taxon>
        <taxon>Oryzinae</taxon>
        <taxon>Oryza</taxon>
    </lineage>
</organism>
<dbReference type="HOGENOM" id="CLU_2661792_0_0_1"/>
<protein>
    <submittedName>
        <fullName evidence="2">Uncharacterized protein</fullName>
    </submittedName>
</protein>
<keyword evidence="3" id="KW-1185">Reference proteome</keyword>
<evidence type="ECO:0000256" key="1">
    <source>
        <dbReference type="SAM" id="MobiDB-lite"/>
    </source>
</evidence>
<accession>J3L7Z3</accession>
<sequence>MPACIYHLLAVQPLHSSIQAVGHIIYSSLLTYHWKHNTTLAHQKDEHRRVEQPVSHRPEEAVQQHQDGQGRHGNVD</sequence>
<reference evidence="2" key="2">
    <citation type="submission" date="2013-04" db="UniProtKB">
        <authorList>
            <consortium name="EnsemblPlants"/>
        </authorList>
    </citation>
    <scope>IDENTIFICATION</scope>
</reference>
<dbReference type="AlphaFoldDB" id="J3L7Z3"/>
<dbReference type="Proteomes" id="UP000006038">
    <property type="component" value="Chromosome 1"/>
</dbReference>
<name>J3L7Z3_ORYBR</name>
<evidence type="ECO:0000313" key="3">
    <source>
        <dbReference type="Proteomes" id="UP000006038"/>
    </source>
</evidence>
<reference evidence="2" key="1">
    <citation type="journal article" date="2013" name="Nat. Commun.">
        <title>Whole-genome sequencing of Oryza brachyantha reveals mechanisms underlying Oryza genome evolution.</title>
        <authorList>
            <person name="Chen J."/>
            <person name="Huang Q."/>
            <person name="Gao D."/>
            <person name="Wang J."/>
            <person name="Lang Y."/>
            <person name="Liu T."/>
            <person name="Li B."/>
            <person name="Bai Z."/>
            <person name="Luis Goicoechea J."/>
            <person name="Liang C."/>
            <person name="Chen C."/>
            <person name="Zhang W."/>
            <person name="Sun S."/>
            <person name="Liao Y."/>
            <person name="Zhang X."/>
            <person name="Yang L."/>
            <person name="Song C."/>
            <person name="Wang M."/>
            <person name="Shi J."/>
            <person name="Liu G."/>
            <person name="Liu J."/>
            <person name="Zhou H."/>
            <person name="Zhou W."/>
            <person name="Yu Q."/>
            <person name="An N."/>
            <person name="Chen Y."/>
            <person name="Cai Q."/>
            <person name="Wang B."/>
            <person name="Liu B."/>
            <person name="Min J."/>
            <person name="Huang Y."/>
            <person name="Wu H."/>
            <person name="Li Z."/>
            <person name="Zhang Y."/>
            <person name="Yin Y."/>
            <person name="Song W."/>
            <person name="Jiang J."/>
            <person name="Jackson S.A."/>
            <person name="Wing R.A."/>
            <person name="Wang J."/>
            <person name="Chen M."/>
        </authorList>
    </citation>
    <scope>NUCLEOTIDE SEQUENCE [LARGE SCALE GENOMIC DNA]</scope>
    <source>
        <strain evidence="2">cv. IRGC 101232</strain>
    </source>
</reference>
<dbReference type="EnsemblPlants" id="OB01G53490.1">
    <property type="protein sequence ID" value="OB01G53490.1"/>
    <property type="gene ID" value="OB01G53490"/>
</dbReference>
<proteinExistence type="predicted"/>
<feature type="compositionally biased region" description="Basic and acidic residues" evidence="1">
    <location>
        <begin position="42"/>
        <end position="76"/>
    </location>
</feature>
<dbReference type="Gramene" id="OB01G53490.1">
    <property type="protein sequence ID" value="OB01G53490.1"/>
    <property type="gene ID" value="OB01G53490"/>
</dbReference>
<feature type="region of interest" description="Disordered" evidence="1">
    <location>
        <begin position="41"/>
        <end position="76"/>
    </location>
</feature>
<evidence type="ECO:0000313" key="2">
    <source>
        <dbReference type="EnsemblPlants" id="OB01G53490.1"/>
    </source>
</evidence>